<dbReference type="EMBL" id="CP102845">
    <property type="protein sequence ID" value="UVF19998.1"/>
    <property type="molecule type" value="Genomic_DNA"/>
</dbReference>
<proteinExistence type="predicted"/>
<organism evidence="2 3">
    <name type="scientific">Microvirga terrae</name>
    <dbReference type="NCBI Taxonomy" id="2740529"/>
    <lineage>
        <taxon>Bacteria</taxon>
        <taxon>Pseudomonadati</taxon>
        <taxon>Pseudomonadota</taxon>
        <taxon>Alphaproteobacteria</taxon>
        <taxon>Hyphomicrobiales</taxon>
        <taxon>Methylobacteriaceae</taxon>
        <taxon>Microvirga</taxon>
    </lineage>
</organism>
<dbReference type="RefSeq" id="WP_259060430.1">
    <property type="nucleotide sequence ID" value="NZ_CP102845.1"/>
</dbReference>
<gene>
    <name evidence="2" type="ORF">HPT29_002265</name>
</gene>
<feature type="region of interest" description="Disordered" evidence="1">
    <location>
        <begin position="1"/>
        <end position="34"/>
    </location>
</feature>
<accession>A0ABY5RRW5</accession>
<feature type="compositionally biased region" description="Polar residues" evidence="1">
    <location>
        <begin position="1"/>
        <end position="23"/>
    </location>
</feature>
<evidence type="ECO:0000256" key="1">
    <source>
        <dbReference type="SAM" id="MobiDB-lite"/>
    </source>
</evidence>
<sequence length="477" mass="53573">MLPSISSMKHRISPSNTTGSMGDTTDPENSLLRPSYRRRVRSGLHQLHEGTQVTSASGRHDKLEITLQGTVTFAREEDLVQLITTQHLQTLDWPNVLNAPRGSGGRLHLHPVSKKEWLFSGKLRYGRAPQANQRQVRLELSVNPTRFAAYACRFNPERVVDLGEIPPHELLRRDPEWRKRLKSNAPADWDNYLSGLGQWITVVTREWQDLVDLYLRTIIRLVVVDFAQRAAVLCSSDPPVLSFQDPAAAAPLFHHGEVYWEFGVDDARLSYAALEEKLRVAAPKFAVKERYDLREGRDAAARWISVDLRNGVALTAYTKLSGRIRLEVAYTARQADRTIGQLLHPDLHFTSGMSFHARLERLREDGARRLNEVLAGLPDLTMTQVADDISELSGVLAEIAKLAKGNRDLIRNALSQLVSEGAIDAPPRTLLCKIAEGLEKKGAMERIALVERNRTRRYALKGSLAHTFRRLSDAGAD</sequence>
<keyword evidence="3" id="KW-1185">Reference proteome</keyword>
<evidence type="ECO:0000313" key="3">
    <source>
        <dbReference type="Proteomes" id="UP001017257"/>
    </source>
</evidence>
<protein>
    <submittedName>
        <fullName evidence="2">Uncharacterized protein</fullName>
    </submittedName>
</protein>
<reference evidence="2" key="1">
    <citation type="submission" date="2022-08" db="EMBL/GenBank/DDBJ databases">
        <title>Microvirga terrae sp. nov., isolated from soil.</title>
        <authorList>
            <person name="Kim K.H."/>
            <person name="Seo Y.L."/>
            <person name="Kim J.M."/>
            <person name="Lee J.K."/>
            <person name="Han D.M."/>
            <person name="Jeon C.O."/>
        </authorList>
    </citation>
    <scope>NUCLEOTIDE SEQUENCE</scope>
    <source>
        <strain evidence="2">R24</strain>
    </source>
</reference>
<evidence type="ECO:0000313" key="2">
    <source>
        <dbReference type="EMBL" id="UVF19998.1"/>
    </source>
</evidence>
<dbReference type="Proteomes" id="UP001017257">
    <property type="component" value="Chromosome"/>
</dbReference>
<name>A0ABY5RRW5_9HYPH</name>